<keyword evidence="6" id="KW-1185">Reference proteome</keyword>
<dbReference type="RefSeq" id="WP_009489978.1">
    <property type="nucleotide sequence ID" value="NZ_AMYT01000017.1"/>
</dbReference>
<reference evidence="5 6" key="1">
    <citation type="journal article" date="2013" name="Genome Announc.">
        <title>Draft Genome Sequence of Catellicoccus marimammalium, a Novel Species Commonly Found in Gull Feces.</title>
        <authorList>
            <person name="Weigand M.R."/>
            <person name="Ryu H."/>
            <person name="Bozcek L."/>
            <person name="Konstantinidis K.T."/>
            <person name="Santo Domingo J.W."/>
        </authorList>
    </citation>
    <scope>NUCLEOTIDE SEQUENCE [LARGE SCALE GENOMIC DNA]</scope>
    <source>
        <strain evidence="5 6">M35/04/3</strain>
    </source>
</reference>
<sequence length="421" mass="48702">MTHSEKVVQAMEDGNMTVLEEEIKQAISEDPIEYLYALQEVLYQEGYIEAAQKVITAILEKEPSFDELKVTLAEIAIEEDQLEEAFELLDSIPEDSDAYVPALLLFADLYQMIGFSEVSAQKLLLAKEKSDDVLIDIALGEFYFHEQQYKEAYRYYLEALEKNQDDPHIAGISLWSRIGECNLEMDRAEVAIPYLVKAVKDQPEWYTVELLASAYVAINENEKALRCLQYLEEQDGLSAASSFLYAQLLLKEQRLEEAKAMAEKSLEYDPLKSSTYHLAADIAYRLNEPKEAEELLLKAMEVSEYENTDTTALALATLYVKEGRSDEALDVLQRLSEVDGYAHWLFAQAYREEEEYEKAMEHYEKAKEEMGHDPEFLKDYGFMLQEEGRLEEAIHYLEHYLEHEPTDFEVEDWLEANRLEN</sequence>
<organism evidence="5 6">
    <name type="scientific">Catellicoccus marimammalium M35/04/3</name>
    <dbReference type="NCBI Taxonomy" id="1234409"/>
    <lineage>
        <taxon>Bacteria</taxon>
        <taxon>Bacillati</taxon>
        <taxon>Bacillota</taxon>
        <taxon>Bacilli</taxon>
        <taxon>Lactobacillales</taxon>
        <taxon>Enterococcaceae</taxon>
        <taxon>Catellicoccus</taxon>
    </lineage>
</organism>
<keyword evidence="1" id="KW-0677">Repeat</keyword>
<dbReference type="Pfam" id="PF13176">
    <property type="entry name" value="TPR_7"/>
    <property type="match status" value="2"/>
</dbReference>
<dbReference type="SUPFAM" id="SSF48452">
    <property type="entry name" value="TPR-like"/>
    <property type="match status" value="2"/>
</dbReference>
<feature type="coiled-coil region" evidence="4">
    <location>
        <begin position="346"/>
        <end position="373"/>
    </location>
</feature>
<evidence type="ECO:0000256" key="4">
    <source>
        <dbReference type="SAM" id="Coils"/>
    </source>
</evidence>
<evidence type="ECO:0000256" key="1">
    <source>
        <dbReference type="ARBA" id="ARBA00022737"/>
    </source>
</evidence>
<dbReference type="Pfam" id="PF13181">
    <property type="entry name" value="TPR_8"/>
    <property type="match status" value="1"/>
</dbReference>
<protein>
    <submittedName>
        <fullName evidence="5">TPR domain-containing protein</fullName>
    </submittedName>
</protein>
<dbReference type="PANTHER" id="PTHR45586">
    <property type="entry name" value="TPR REPEAT-CONTAINING PROTEIN PA4667"/>
    <property type="match status" value="1"/>
</dbReference>
<evidence type="ECO:0000313" key="5">
    <source>
        <dbReference type="EMBL" id="EKU27322.1"/>
    </source>
</evidence>
<dbReference type="Gene3D" id="1.25.40.10">
    <property type="entry name" value="Tetratricopeptide repeat domain"/>
    <property type="match status" value="2"/>
</dbReference>
<dbReference type="InterPro" id="IPR011990">
    <property type="entry name" value="TPR-like_helical_dom_sf"/>
</dbReference>
<dbReference type="PANTHER" id="PTHR45586:SF1">
    <property type="entry name" value="LIPOPOLYSACCHARIDE ASSEMBLY PROTEIN B"/>
    <property type="match status" value="1"/>
</dbReference>
<dbReference type="PROSITE" id="PS50005">
    <property type="entry name" value="TPR"/>
    <property type="match status" value="2"/>
</dbReference>
<dbReference type="EMBL" id="AMYT01000017">
    <property type="protein sequence ID" value="EKU27322.1"/>
    <property type="molecule type" value="Genomic_DNA"/>
</dbReference>
<dbReference type="InterPro" id="IPR051012">
    <property type="entry name" value="CellSynth/LPSAsmb/PSIAsmb"/>
</dbReference>
<evidence type="ECO:0000256" key="3">
    <source>
        <dbReference type="PROSITE-ProRule" id="PRU00339"/>
    </source>
</evidence>
<dbReference type="Pfam" id="PF14559">
    <property type="entry name" value="TPR_19"/>
    <property type="match status" value="2"/>
</dbReference>
<dbReference type="OrthoDB" id="2080803at2"/>
<gene>
    <name evidence="5" type="ORF">C683_0653</name>
</gene>
<dbReference type="SMART" id="SM00028">
    <property type="entry name" value="TPR"/>
    <property type="match status" value="6"/>
</dbReference>
<dbReference type="AlphaFoldDB" id="K8ZB94"/>
<comment type="caution">
    <text evidence="5">The sequence shown here is derived from an EMBL/GenBank/DDBJ whole genome shotgun (WGS) entry which is preliminary data.</text>
</comment>
<feature type="repeat" description="TPR" evidence="3">
    <location>
        <begin position="133"/>
        <end position="166"/>
    </location>
</feature>
<evidence type="ECO:0000313" key="6">
    <source>
        <dbReference type="Proteomes" id="UP000016057"/>
    </source>
</evidence>
<dbReference type="InterPro" id="IPR019734">
    <property type="entry name" value="TPR_rpt"/>
</dbReference>
<dbReference type="Pfam" id="PF13432">
    <property type="entry name" value="TPR_16"/>
    <property type="match status" value="1"/>
</dbReference>
<feature type="repeat" description="TPR" evidence="3">
    <location>
        <begin position="374"/>
        <end position="407"/>
    </location>
</feature>
<name>K8ZB94_9ENTE</name>
<dbReference type="STRING" id="1234409.C683_0653"/>
<keyword evidence="4" id="KW-0175">Coiled coil</keyword>
<dbReference type="Proteomes" id="UP000016057">
    <property type="component" value="Unassembled WGS sequence"/>
</dbReference>
<evidence type="ECO:0000256" key="2">
    <source>
        <dbReference type="ARBA" id="ARBA00022803"/>
    </source>
</evidence>
<dbReference type="eggNOG" id="COG0457">
    <property type="taxonomic scope" value="Bacteria"/>
</dbReference>
<proteinExistence type="predicted"/>
<keyword evidence="2 3" id="KW-0802">TPR repeat</keyword>
<accession>K8ZB94</accession>